<keyword evidence="2" id="KW-0012">Acyltransferase</keyword>
<keyword evidence="2" id="KW-0808">Transferase</keyword>
<organism evidence="2 3">
    <name type="scientific">Janthinobacterium fluminis</name>
    <dbReference type="NCBI Taxonomy" id="2987524"/>
    <lineage>
        <taxon>Bacteria</taxon>
        <taxon>Pseudomonadati</taxon>
        <taxon>Pseudomonadota</taxon>
        <taxon>Betaproteobacteria</taxon>
        <taxon>Burkholderiales</taxon>
        <taxon>Oxalobacteraceae</taxon>
        <taxon>Janthinobacterium</taxon>
    </lineage>
</organism>
<dbReference type="InterPro" id="IPR000182">
    <property type="entry name" value="GNAT_dom"/>
</dbReference>
<dbReference type="GO" id="GO:0016746">
    <property type="term" value="F:acyltransferase activity"/>
    <property type="evidence" value="ECO:0007669"/>
    <property type="project" value="UniProtKB-KW"/>
</dbReference>
<name>A0ABT5K816_9BURK</name>
<dbReference type="InterPro" id="IPR016181">
    <property type="entry name" value="Acyl_CoA_acyltransferase"/>
</dbReference>
<keyword evidence="3" id="KW-1185">Reference proteome</keyword>
<reference evidence="2 3" key="1">
    <citation type="submission" date="2022-10" db="EMBL/GenBank/DDBJ databases">
        <title>Janthinobacterium sp. hw3 Genome sequencing.</title>
        <authorList>
            <person name="Park S."/>
        </authorList>
    </citation>
    <scope>NUCLEOTIDE SEQUENCE [LARGE SCALE GENOMIC DNA]</scope>
    <source>
        <strain evidence="3">hw3</strain>
    </source>
</reference>
<feature type="domain" description="N-acetyltransferase" evidence="1">
    <location>
        <begin position="54"/>
        <end position="157"/>
    </location>
</feature>
<accession>A0ABT5K816</accession>
<dbReference type="Proteomes" id="UP001221208">
    <property type="component" value="Unassembled WGS sequence"/>
</dbReference>
<dbReference type="RefSeq" id="WP_273674452.1">
    <property type="nucleotide sequence ID" value="NZ_JAQQXR010000015.1"/>
</dbReference>
<sequence length="195" mass="21814">MKAWLKIIARAMLGEYSAYYVLSRGQDDGAAARPPQAQHYRVALVDQAAIRRCPDALMREQAAYAGDGALAYACLCGERIVGLCFYWHGARYATRNFWPLKNAEAKLVQIICSPDMRGKKVAATLIAASCADVMRRGFQRAYARVWHSNAPSLRAFAGAGWTRRALLIEVHPFGRKRPLRFRFAGRMLARPAPEL</sequence>
<evidence type="ECO:0000313" key="3">
    <source>
        <dbReference type="Proteomes" id="UP001221208"/>
    </source>
</evidence>
<dbReference type="Gene3D" id="3.40.630.30">
    <property type="match status" value="1"/>
</dbReference>
<protein>
    <submittedName>
        <fullName evidence="2">GNAT family N-acetyltransferase</fullName>
        <ecNumber evidence="2">2.3.1.-</ecNumber>
    </submittedName>
</protein>
<comment type="caution">
    <text evidence="2">The sequence shown here is derived from an EMBL/GenBank/DDBJ whole genome shotgun (WGS) entry which is preliminary data.</text>
</comment>
<dbReference type="Pfam" id="PF00583">
    <property type="entry name" value="Acetyltransf_1"/>
    <property type="match status" value="1"/>
</dbReference>
<dbReference type="SUPFAM" id="SSF55729">
    <property type="entry name" value="Acyl-CoA N-acyltransferases (Nat)"/>
    <property type="match status" value="1"/>
</dbReference>
<gene>
    <name evidence="2" type="ORF">OIK44_23650</name>
</gene>
<evidence type="ECO:0000259" key="1">
    <source>
        <dbReference type="Pfam" id="PF00583"/>
    </source>
</evidence>
<dbReference type="EC" id="2.3.1.-" evidence="2"/>
<proteinExistence type="predicted"/>
<evidence type="ECO:0000313" key="2">
    <source>
        <dbReference type="EMBL" id="MDC8760585.1"/>
    </source>
</evidence>
<dbReference type="EMBL" id="JAQQXR010000015">
    <property type="protein sequence ID" value="MDC8760585.1"/>
    <property type="molecule type" value="Genomic_DNA"/>
</dbReference>